<dbReference type="Pfam" id="PF21671">
    <property type="entry name" value="CPL1-like"/>
    <property type="match status" value="1"/>
</dbReference>
<reference evidence="3" key="1">
    <citation type="journal article" date="2020" name="Nat. Commun.">
        <title>Large-scale genome sequencing of mycorrhizal fungi provides insights into the early evolution of symbiotic traits.</title>
        <authorList>
            <person name="Miyauchi S."/>
            <person name="Kiss E."/>
            <person name="Kuo A."/>
            <person name="Drula E."/>
            <person name="Kohler A."/>
            <person name="Sanchez-Garcia M."/>
            <person name="Morin E."/>
            <person name="Andreopoulos B."/>
            <person name="Barry K.W."/>
            <person name="Bonito G."/>
            <person name="Buee M."/>
            <person name="Carver A."/>
            <person name="Chen C."/>
            <person name="Cichocki N."/>
            <person name="Clum A."/>
            <person name="Culley D."/>
            <person name="Crous P.W."/>
            <person name="Fauchery L."/>
            <person name="Girlanda M."/>
            <person name="Hayes R.D."/>
            <person name="Keri Z."/>
            <person name="LaButti K."/>
            <person name="Lipzen A."/>
            <person name="Lombard V."/>
            <person name="Magnuson J."/>
            <person name="Maillard F."/>
            <person name="Murat C."/>
            <person name="Nolan M."/>
            <person name="Ohm R.A."/>
            <person name="Pangilinan J."/>
            <person name="Pereira M.F."/>
            <person name="Perotto S."/>
            <person name="Peter M."/>
            <person name="Pfister S."/>
            <person name="Riley R."/>
            <person name="Sitrit Y."/>
            <person name="Stielow J.B."/>
            <person name="Szollosi G."/>
            <person name="Zifcakova L."/>
            <person name="Stursova M."/>
            <person name="Spatafora J.W."/>
            <person name="Tedersoo L."/>
            <person name="Vaario L.M."/>
            <person name="Yamada A."/>
            <person name="Yan M."/>
            <person name="Wang P."/>
            <person name="Xu J."/>
            <person name="Bruns T."/>
            <person name="Baldrian P."/>
            <person name="Vilgalys R."/>
            <person name="Dunand C."/>
            <person name="Henrissat B."/>
            <person name="Grigoriev I.V."/>
            <person name="Hibbett D."/>
            <person name="Nagy L.G."/>
            <person name="Martin F.M."/>
        </authorList>
    </citation>
    <scope>NUCLEOTIDE SEQUENCE</scope>
    <source>
        <strain evidence="3">UP504</strain>
    </source>
</reference>
<dbReference type="Proteomes" id="UP000886523">
    <property type="component" value="Unassembled WGS sequence"/>
</dbReference>
<name>A0A9P6B1J1_9AGAM</name>
<comment type="caution">
    <text evidence="3">The sequence shown here is derived from an EMBL/GenBank/DDBJ whole genome shotgun (WGS) entry which is preliminary data.</text>
</comment>
<keyword evidence="1" id="KW-0732">Signal</keyword>
<feature type="chain" id="PRO_5040395330" description="Protein CPL1-like domain-containing protein" evidence="1">
    <location>
        <begin position="21"/>
        <end position="240"/>
    </location>
</feature>
<feature type="signal peptide" evidence="1">
    <location>
        <begin position="1"/>
        <end position="20"/>
    </location>
</feature>
<dbReference type="PANTHER" id="PTHR35192">
    <property type="entry name" value="PROTEIN, PUTATIVE-RELATED"/>
    <property type="match status" value="1"/>
</dbReference>
<dbReference type="InterPro" id="IPR038955">
    <property type="entry name" value="PriA/CPL1_fungi"/>
</dbReference>
<protein>
    <recommendedName>
        <fullName evidence="2">Protein CPL1-like domain-containing protein</fullName>
    </recommendedName>
</protein>
<feature type="domain" description="Protein CPL1-like" evidence="2">
    <location>
        <begin position="169"/>
        <end position="229"/>
    </location>
</feature>
<evidence type="ECO:0000313" key="4">
    <source>
        <dbReference type="Proteomes" id="UP000886523"/>
    </source>
</evidence>
<evidence type="ECO:0000256" key="1">
    <source>
        <dbReference type="SAM" id="SignalP"/>
    </source>
</evidence>
<proteinExistence type="predicted"/>
<evidence type="ECO:0000313" key="3">
    <source>
        <dbReference type="EMBL" id="KAF9515657.1"/>
    </source>
</evidence>
<organism evidence="3 4">
    <name type="scientific">Hydnum rufescens UP504</name>
    <dbReference type="NCBI Taxonomy" id="1448309"/>
    <lineage>
        <taxon>Eukaryota</taxon>
        <taxon>Fungi</taxon>
        <taxon>Dikarya</taxon>
        <taxon>Basidiomycota</taxon>
        <taxon>Agaricomycotina</taxon>
        <taxon>Agaricomycetes</taxon>
        <taxon>Cantharellales</taxon>
        <taxon>Hydnaceae</taxon>
        <taxon>Hydnum</taxon>
    </lineage>
</organism>
<evidence type="ECO:0000259" key="2">
    <source>
        <dbReference type="Pfam" id="PF21671"/>
    </source>
</evidence>
<dbReference type="AlphaFoldDB" id="A0A9P6B1J1"/>
<dbReference type="EMBL" id="MU128948">
    <property type="protein sequence ID" value="KAF9515657.1"/>
    <property type="molecule type" value="Genomic_DNA"/>
</dbReference>
<keyword evidence="4" id="KW-1185">Reference proteome</keyword>
<dbReference type="PANTHER" id="PTHR35192:SF2">
    <property type="entry name" value="APPLE DOMAIN-CONTAINING PROTEIN"/>
    <property type="match status" value="1"/>
</dbReference>
<dbReference type="OrthoDB" id="439917at2759"/>
<accession>A0A9P6B1J1</accession>
<dbReference type="InterPro" id="IPR048661">
    <property type="entry name" value="CPL1-like"/>
</dbReference>
<gene>
    <name evidence="3" type="ORF">BS47DRAFT_775421</name>
</gene>
<sequence length="240" mass="25573">MRLATKLITALAATAGFVSASTLQSKRGFVDICAPLDGDLKILGVNYGKIDVCLCVSAIPAFIKTDPTGKKASKHLGEPYLTDYLTNLTETTPGAQDCQYPDHAIPACTPNCGFTCQPPYVMWGGTCVLPPSSGLKKRGLDIDLDEDLRCAWGLTKCGAWNQPVAQVGFECLDTRSHLESCGGCTLAFGTNEATGQDCTAIPGVLGVLCEESKCVVHSCRRGWVEQVDDEGVMSCVKKED</sequence>